<feature type="compositionally biased region" description="Polar residues" evidence="1">
    <location>
        <begin position="57"/>
        <end position="72"/>
    </location>
</feature>
<keyword evidence="3" id="KW-1185">Reference proteome</keyword>
<reference evidence="2" key="2">
    <citation type="journal article" date="2023" name="IMA Fungus">
        <title>Comparative genomic study of the Penicillium genus elucidates a diverse pangenome and 15 lateral gene transfer events.</title>
        <authorList>
            <person name="Petersen C."/>
            <person name="Sorensen T."/>
            <person name="Nielsen M.R."/>
            <person name="Sondergaard T.E."/>
            <person name="Sorensen J.L."/>
            <person name="Fitzpatrick D.A."/>
            <person name="Frisvad J.C."/>
            <person name="Nielsen K.L."/>
        </authorList>
    </citation>
    <scope>NUCLEOTIDE SEQUENCE</scope>
    <source>
        <strain evidence="2">IBT 21472</strain>
    </source>
</reference>
<evidence type="ECO:0000256" key="1">
    <source>
        <dbReference type="SAM" id="MobiDB-lite"/>
    </source>
</evidence>
<dbReference type="Proteomes" id="UP001147746">
    <property type="component" value="Unassembled WGS sequence"/>
</dbReference>
<evidence type="ECO:0000313" key="2">
    <source>
        <dbReference type="EMBL" id="KAJ5330604.1"/>
    </source>
</evidence>
<comment type="caution">
    <text evidence="2">The sequence shown here is derived from an EMBL/GenBank/DDBJ whole genome shotgun (WGS) entry which is preliminary data.</text>
</comment>
<feature type="region of interest" description="Disordered" evidence="1">
    <location>
        <begin position="20"/>
        <end position="98"/>
    </location>
</feature>
<evidence type="ECO:0000313" key="3">
    <source>
        <dbReference type="Proteomes" id="UP001147746"/>
    </source>
</evidence>
<dbReference type="EMBL" id="JAPZBO010000001">
    <property type="protein sequence ID" value="KAJ5330604.1"/>
    <property type="molecule type" value="Genomic_DNA"/>
</dbReference>
<reference evidence="2" key="1">
    <citation type="submission" date="2022-12" db="EMBL/GenBank/DDBJ databases">
        <authorList>
            <person name="Petersen C."/>
        </authorList>
    </citation>
    <scope>NUCLEOTIDE SEQUENCE</scope>
    <source>
        <strain evidence="2">IBT 21472</strain>
    </source>
</reference>
<organism evidence="2 3">
    <name type="scientific">Penicillium atrosanguineum</name>
    <dbReference type="NCBI Taxonomy" id="1132637"/>
    <lineage>
        <taxon>Eukaryota</taxon>
        <taxon>Fungi</taxon>
        <taxon>Dikarya</taxon>
        <taxon>Ascomycota</taxon>
        <taxon>Pezizomycotina</taxon>
        <taxon>Eurotiomycetes</taxon>
        <taxon>Eurotiomycetidae</taxon>
        <taxon>Eurotiales</taxon>
        <taxon>Aspergillaceae</taxon>
        <taxon>Penicillium</taxon>
    </lineage>
</organism>
<proteinExistence type="predicted"/>
<gene>
    <name evidence="2" type="ORF">N7476_000387</name>
</gene>
<name>A0A9W9KZ96_9EURO</name>
<sequence length="98" mass="10728">MESHAIHACHTSATAREWKLAQTTQKALPTGRPTPIAPRPDRLDRPTTRLGPHTPSDWPQQSTPMSEPTSPCSVAPDPAPAWRQSDLAMERRGRAVTA</sequence>
<protein>
    <submittedName>
        <fullName evidence="2">Uncharacterized protein</fullName>
    </submittedName>
</protein>
<feature type="compositionally biased region" description="Basic and acidic residues" evidence="1">
    <location>
        <begin position="88"/>
        <end position="98"/>
    </location>
</feature>
<accession>A0A9W9KZ96</accession>
<dbReference type="AlphaFoldDB" id="A0A9W9KZ96"/>